<dbReference type="InterPro" id="IPR003599">
    <property type="entry name" value="Ig_sub"/>
</dbReference>
<dbReference type="GO" id="GO:0001790">
    <property type="term" value="F:polymeric immunoglobulin binding"/>
    <property type="evidence" value="ECO:0007669"/>
    <property type="project" value="Ensembl"/>
</dbReference>
<reference evidence="19" key="2">
    <citation type="submission" date="2025-09" db="UniProtKB">
        <authorList>
            <consortium name="Ensembl"/>
        </authorList>
    </citation>
    <scope>IDENTIFICATION</scope>
</reference>
<dbReference type="CDD" id="cd05716">
    <property type="entry name" value="IgV_pIgR_like"/>
    <property type="match status" value="5"/>
</dbReference>
<dbReference type="PROSITE" id="PS50835">
    <property type="entry name" value="IG_LIKE"/>
    <property type="match status" value="3"/>
</dbReference>
<evidence type="ECO:0000256" key="3">
    <source>
        <dbReference type="ARBA" id="ARBA00022475"/>
    </source>
</evidence>
<evidence type="ECO:0000256" key="14">
    <source>
        <dbReference type="ARBA" id="ARBA00049678"/>
    </source>
</evidence>
<feature type="region of interest" description="Disordered" evidence="16">
    <location>
        <begin position="564"/>
        <end position="606"/>
    </location>
</feature>
<dbReference type="PANTHER" id="PTHR11860">
    <property type="entry name" value="POLYMERIC-IMMUNOGLOBULIN RECEPTOR"/>
    <property type="match status" value="1"/>
</dbReference>
<dbReference type="GO" id="GO:0001580">
    <property type="term" value="P:detection of chemical stimulus involved in sensory perception of bitter taste"/>
    <property type="evidence" value="ECO:0007669"/>
    <property type="project" value="Ensembl"/>
</dbReference>
<dbReference type="GO" id="GO:0001792">
    <property type="term" value="F:polymeric immunoglobulin receptor activity"/>
    <property type="evidence" value="ECO:0007669"/>
    <property type="project" value="Ensembl"/>
</dbReference>
<keyword evidence="8 17" id="KW-0472">Membrane</keyword>
<evidence type="ECO:0000256" key="2">
    <source>
        <dbReference type="ARBA" id="ARBA00004613"/>
    </source>
</evidence>
<accession>A0A8C2M0L5</accession>
<feature type="transmembrane region" description="Helical" evidence="17">
    <location>
        <begin position="637"/>
        <end position="659"/>
    </location>
</feature>
<dbReference type="SUPFAM" id="SSF48726">
    <property type="entry name" value="Immunoglobulin"/>
    <property type="match status" value="5"/>
</dbReference>
<dbReference type="GO" id="GO:0043235">
    <property type="term" value="C:receptor complex"/>
    <property type="evidence" value="ECO:0007669"/>
    <property type="project" value="Ensembl"/>
</dbReference>
<evidence type="ECO:0000256" key="7">
    <source>
        <dbReference type="ARBA" id="ARBA00022989"/>
    </source>
</evidence>
<keyword evidence="6" id="KW-0732">Signal</keyword>
<name>A0A8C2M0L5_CRIGR</name>
<feature type="domain" description="Ig-like" evidence="18">
    <location>
        <begin position="6"/>
        <end position="119"/>
    </location>
</feature>
<evidence type="ECO:0000256" key="1">
    <source>
        <dbReference type="ARBA" id="ARBA00004251"/>
    </source>
</evidence>
<keyword evidence="10" id="KW-0325">Glycoprotein</keyword>
<evidence type="ECO:0000313" key="20">
    <source>
        <dbReference type="Proteomes" id="UP000694386"/>
    </source>
</evidence>
<dbReference type="InterPro" id="IPR007110">
    <property type="entry name" value="Ig-like_dom"/>
</dbReference>
<keyword evidence="5 17" id="KW-0812">Transmembrane</keyword>
<proteinExistence type="predicted"/>
<comment type="subunit">
    <text evidence="14">Interacts (mainly via CDR1-like domain) with dimeric IgA. Interacts (mainly via CDR2-like domain) with pentameric IgM.</text>
</comment>
<dbReference type="AlphaFoldDB" id="A0A8C2M0L5"/>
<evidence type="ECO:0000256" key="6">
    <source>
        <dbReference type="ARBA" id="ARBA00022729"/>
    </source>
</evidence>
<comment type="subcellular location">
    <subcellularLocation>
        <location evidence="1">Cell membrane</location>
        <topology evidence="1">Single-pass type I membrane protein</topology>
    </subcellularLocation>
    <subcellularLocation>
        <location evidence="2">Secreted</location>
    </subcellularLocation>
</comment>
<evidence type="ECO:0000313" key="19">
    <source>
        <dbReference type="Ensembl" id="ENSCGRP00001011467.1"/>
    </source>
</evidence>
<evidence type="ECO:0000256" key="13">
    <source>
        <dbReference type="ARBA" id="ARBA00049604"/>
    </source>
</evidence>
<dbReference type="SMART" id="SM00409">
    <property type="entry name" value="IG"/>
    <property type="match status" value="5"/>
</dbReference>
<keyword evidence="11" id="KW-0393">Immunoglobulin domain</keyword>
<dbReference type="GO" id="GO:0043113">
    <property type="term" value="P:receptor clustering"/>
    <property type="evidence" value="ECO:0007669"/>
    <property type="project" value="Ensembl"/>
</dbReference>
<dbReference type="SMART" id="SM00406">
    <property type="entry name" value="IGv"/>
    <property type="match status" value="3"/>
</dbReference>
<keyword evidence="7 17" id="KW-1133">Transmembrane helix</keyword>
<organism evidence="19 20">
    <name type="scientific">Cricetulus griseus</name>
    <name type="common">Chinese hamster</name>
    <name type="synonym">Cricetulus barabensis griseus</name>
    <dbReference type="NCBI Taxonomy" id="10029"/>
    <lineage>
        <taxon>Eukaryota</taxon>
        <taxon>Metazoa</taxon>
        <taxon>Chordata</taxon>
        <taxon>Craniata</taxon>
        <taxon>Vertebrata</taxon>
        <taxon>Euteleostomi</taxon>
        <taxon>Mammalia</taxon>
        <taxon>Eutheria</taxon>
        <taxon>Euarchontoglires</taxon>
        <taxon>Glires</taxon>
        <taxon>Rodentia</taxon>
        <taxon>Myomorpha</taxon>
        <taxon>Muroidea</taxon>
        <taxon>Cricetidae</taxon>
        <taxon>Cricetinae</taxon>
        <taxon>Cricetulus</taxon>
    </lineage>
</organism>
<evidence type="ECO:0000256" key="11">
    <source>
        <dbReference type="ARBA" id="ARBA00023319"/>
    </source>
</evidence>
<dbReference type="Proteomes" id="UP000694386">
    <property type="component" value="Unplaced"/>
</dbReference>
<comment type="function">
    <text evidence="13">Through its N-linked glycans ensures anchoring of secretory IgA (sIgA) molecules to mucus lining the epithelial surface to neutralize extracellular pathogens. On its own (free form) may act as a non-specific microbial scavenger to prevent pathogen interaction with epithelial cells.</text>
</comment>
<evidence type="ECO:0000256" key="5">
    <source>
        <dbReference type="ARBA" id="ARBA00022692"/>
    </source>
</evidence>
<feature type="domain" description="Ig-like" evidence="18">
    <location>
        <begin position="456"/>
        <end position="556"/>
    </location>
</feature>
<evidence type="ECO:0000256" key="8">
    <source>
        <dbReference type="ARBA" id="ARBA00023136"/>
    </source>
</evidence>
<dbReference type="InterPro" id="IPR036179">
    <property type="entry name" value="Ig-like_dom_sf"/>
</dbReference>
<dbReference type="Pfam" id="PF07686">
    <property type="entry name" value="V-set"/>
    <property type="match status" value="4"/>
</dbReference>
<dbReference type="InterPro" id="IPR013783">
    <property type="entry name" value="Ig-like_fold"/>
</dbReference>
<dbReference type="GO" id="GO:0002415">
    <property type="term" value="P:immunoglobulin transcytosis in epithelial cells mediated by polymeric immunoglobulin receptor"/>
    <property type="evidence" value="ECO:0007669"/>
    <property type="project" value="Ensembl"/>
</dbReference>
<feature type="region of interest" description="Disordered" evidence="16">
    <location>
        <begin position="712"/>
        <end position="733"/>
    </location>
</feature>
<keyword evidence="4" id="KW-0964">Secreted</keyword>
<evidence type="ECO:0000256" key="4">
    <source>
        <dbReference type="ARBA" id="ARBA00022525"/>
    </source>
</evidence>
<keyword evidence="9" id="KW-1015">Disulfide bond</keyword>
<dbReference type="PANTHER" id="PTHR11860:SF82">
    <property type="entry name" value="POLYMERIC IMMUNOGLOBULIN RECEPTOR"/>
    <property type="match status" value="1"/>
</dbReference>
<feature type="domain" description="Ig-like" evidence="18">
    <location>
        <begin position="346"/>
        <end position="450"/>
    </location>
</feature>
<reference evidence="19" key="1">
    <citation type="submission" date="2025-08" db="UniProtKB">
        <authorList>
            <consortium name="Ensembl"/>
        </authorList>
    </citation>
    <scope>IDENTIFICATION</scope>
</reference>
<dbReference type="Gene3D" id="2.60.40.10">
    <property type="entry name" value="Immunoglobulins"/>
    <property type="match status" value="5"/>
</dbReference>
<dbReference type="InterPro" id="IPR050671">
    <property type="entry name" value="CD300_family_receptors"/>
</dbReference>
<sequence>LLSSVPTAVSTKSPIFGPQDVSGVVGNSVSVTCYYPATSVNRHSRKYWCRQGPGSLCTTLVSSNGYISKEYAGRANIINFPENNTFTINIAQLTQNDTGSYKCGLGTSNRGLYFEVSMEVSQAPEFPVDTHVYTKDLGRSVTIACPFKKENAHSKKSLCKKIGQTCELVIDSTEYVNPKYKDRAILFMKGTSQELFNVNITHLRHSDAGLYVCQAGEGSSADRNNADLQVLDPKPELVYRDLRASVAFDCDLGREVADVAKYLCRMNKETCDVVINTLGRRDPAFEGRILLTHKDDNGRFSVLITGLKKEDAGQYLCGAHSSGLPQEGWPMQAWQLFVNEESTMPPSRSVVKGITGGSVAIVCPYNPKESSSLKYWCRWEADGNGHCPVLVESQGVVDEQYEGRLALFDQPGNGSYTVILNQLTTQDAGSYWCLTNGDSRWRSTVELQVAEGERKPNLEVTPQNAIAVLGETLTLSCHYPCKYYSHEKYWCKWSNKGCHILPSHNEAARQSSVSCDQDNQVISMTLNPVSKNDEGWYWCGVRKGQDYGETTAIYVAVEERTGGSRQVSPVDANAPANVAPQEEVVDSGVSDNENKAIPNPSLLEEEGEINSVGDQAQENRAAVDAGSADEQKGHSKILFSTLVPLGLVLAGGAVAVWVARVRHRKNVDRMSISSYRTDISMADFKNSRDLGGNDNMGASPDLQETALERKDEIVTTTEIATEPEESKKAKRSSKEEADLAYSAFLLQSSNIAAQVHDGPKEA</sequence>
<evidence type="ECO:0000256" key="9">
    <source>
        <dbReference type="ARBA" id="ARBA00023157"/>
    </source>
</evidence>
<protein>
    <recommendedName>
        <fullName evidence="15">Polymeric immunoglobulin receptor</fullName>
    </recommendedName>
</protein>
<evidence type="ECO:0000256" key="17">
    <source>
        <dbReference type="SAM" id="Phobius"/>
    </source>
</evidence>
<feature type="compositionally biased region" description="Low complexity" evidence="16">
    <location>
        <begin position="569"/>
        <end position="580"/>
    </location>
</feature>
<dbReference type="InterPro" id="IPR013106">
    <property type="entry name" value="Ig_V-set"/>
</dbReference>
<evidence type="ECO:0000259" key="18">
    <source>
        <dbReference type="PROSITE" id="PS50835"/>
    </source>
</evidence>
<comment type="function">
    <text evidence="12">Mediates selective transcytosis of polymeric IgA and IgM across mucosal epithelial cells. Binds polymeric IgA and IgM at the basolateral surface of epithelial cells. The complex is then transported across the cell to be secreted at the apical surface. During this process, a cleavage occurs that separates the extracellular (known as the secretory component) from the transmembrane segment.</text>
</comment>
<evidence type="ECO:0000256" key="10">
    <source>
        <dbReference type="ARBA" id="ARBA00023180"/>
    </source>
</evidence>
<gene>
    <name evidence="19" type="primary">Pigr</name>
</gene>
<feature type="compositionally biased region" description="Basic and acidic residues" evidence="16">
    <location>
        <begin position="724"/>
        <end position="733"/>
    </location>
</feature>
<dbReference type="GO" id="GO:0005886">
    <property type="term" value="C:plasma membrane"/>
    <property type="evidence" value="ECO:0007669"/>
    <property type="project" value="UniProtKB-SubCell"/>
</dbReference>
<dbReference type="GO" id="GO:0007173">
    <property type="term" value="P:epidermal growth factor receptor signaling pathway"/>
    <property type="evidence" value="ECO:0007669"/>
    <property type="project" value="Ensembl"/>
</dbReference>
<dbReference type="Ensembl" id="ENSCGRT00001015699.1">
    <property type="protein sequence ID" value="ENSCGRP00001011467.1"/>
    <property type="gene ID" value="ENSCGRG00001013101.1"/>
</dbReference>
<dbReference type="GO" id="GO:0071751">
    <property type="term" value="C:secretory IgA immunoglobulin complex"/>
    <property type="evidence" value="ECO:0007669"/>
    <property type="project" value="Ensembl"/>
</dbReference>
<evidence type="ECO:0000256" key="16">
    <source>
        <dbReference type="SAM" id="MobiDB-lite"/>
    </source>
</evidence>
<keyword evidence="3" id="KW-1003">Cell membrane</keyword>
<evidence type="ECO:0000256" key="12">
    <source>
        <dbReference type="ARBA" id="ARBA00049599"/>
    </source>
</evidence>
<evidence type="ECO:0000256" key="15">
    <source>
        <dbReference type="ARBA" id="ARBA00049745"/>
    </source>
</evidence>
<dbReference type="FunFam" id="2.60.40.10:FF:001340">
    <property type="entry name" value="Polymeric immunoglobulin receptor"/>
    <property type="match status" value="3"/>
</dbReference>